<dbReference type="PANTHER" id="PTHR12458">
    <property type="entry name" value="ORF PROTEIN"/>
    <property type="match status" value="1"/>
</dbReference>
<dbReference type="AlphaFoldDB" id="A0AAD7RUI4"/>
<gene>
    <name evidence="2" type="ORF">AAFF_G00103300</name>
</gene>
<accession>A0AAD7RUI4</accession>
<proteinExistence type="predicted"/>
<sequence length="181" mass="20495">MEDTASSGTSHQPIQASSSKLCIQGSLGNQEEEEELLMLASLLRQQEELREEMYEEGRSAGLSASQIHNCNVSINTSSDDTSTWTPYIPMPAYQGHHYQEEMSPLLHSNPRERMNVLSPPLIPSSQQERGKETGHHHRDTMTGAELSMSKEHEEDTFLNLLYDPCLNCYFDPESGKYYELI</sequence>
<organism evidence="2 3">
    <name type="scientific">Aldrovandia affinis</name>
    <dbReference type="NCBI Taxonomy" id="143900"/>
    <lineage>
        <taxon>Eukaryota</taxon>
        <taxon>Metazoa</taxon>
        <taxon>Chordata</taxon>
        <taxon>Craniata</taxon>
        <taxon>Vertebrata</taxon>
        <taxon>Euteleostomi</taxon>
        <taxon>Actinopterygii</taxon>
        <taxon>Neopterygii</taxon>
        <taxon>Teleostei</taxon>
        <taxon>Notacanthiformes</taxon>
        <taxon>Halosauridae</taxon>
        <taxon>Aldrovandia</taxon>
    </lineage>
</organism>
<protein>
    <submittedName>
        <fullName evidence="2">Uncharacterized protein</fullName>
    </submittedName>
</protein>
<evidence type="ECO:0000313" key="2">
    <source>
        <dbReference type="EMBL" id="KAJ8390533.1"/>
    </source>
</evidence>
<evidence type="ECO:0000313" key="3">
    <source>
        <dbReference type="Proteomes" id="UP001221898"/>
    </source>
</evidence>
<reference evidence="2" key="1">
    <citation type="journal article" date="2023" name="Science">
        <title>Genome structures resolve the early diversification of teleost fishes.</title>
        <authorList>
            <person name="Parey E."/>
            <person name="Louis A."/>
            <person name="Montfort J."/>
            <person name="Bouchez O."/>
            <person name="Roques C."/>
            <person name="Iampietro C."/>
            <person name="Lluch J."/>
            <person name="Castinel A."/>
            <person name="Donnadieu C."/>
            <person name="Desvignes T."/>
            <person name="Floi Bucao C."/>
            <person name="Jouanno E."/>
            <person name="Wen M."/>
            <person name="Mejri S."/>
            <person name="Dirks R."/>
            <person name="Jansen H."/>
            <person name="Henkel C."/>
            <person name="Chen W.J."/>
            <person name="Zahm M."/>
            <person name="Cabau C."/>
            <person name="Klopp C."/>
            <person name="Thompson A.W."/>
            <person name="Robinson-Rechavi M."/>
            <person name="Braasch I."/>
            <person name="Lecointre G."/>
            <person name="Bobe J."/>
            <person name="Postlethwait J.H."/>
            <person name="Berthelot C."/>
            <person name="Roest Crollius H."/>
            <person name="Guiguen Y."/>
        </authorList>
    </citation>
    <scope>NUCLEOTIDE SEQUENCE</scope>
    <source>
        <strain evidence="2">NC1722</strain>
    </source>
</reference>
<dbReference type="InterPro" id="IPR040441">
    <property type="entry name" value="CFA20/CFAP20DC"/>
</dbReference>
<keyword evidence="3" id="KW-1185">Reference proteome</keyword>
<comment type="caution">
    <text evidence="2">The sequence shown here is derived from an EMBL/GenBank/DDBJ whole genome shotgun (WGS) entry which is preliminary data.</text>
</comment>
<name>A0AAD7RUI4_9TELE</name>
<dbReference type="EMBL" id="JAINUG010000168">
    <property type="protein sequence ID" value="KAJ8390533.1"/>
    <property type="molecule type" value="Genomic_DNA"/>
</dbReference>
<evidence type="ECO:0000256" key="1">
    <source>
        <dbReference type="SAM" id="MobiDB-lite"/>
    </source>
</evidence>
<dbReference type="Proteomes" id="UP001221898">
    <property type="component" value="Unassembled WGS sequence"/>
</dbReference>
<feature type="region of interest" description="Disordered" evidence="1">
    <location>
        <begin position="121"/>
        <end position="145"/>
    </location>
</feature>